<dbReference type="InterPro" id="IPR046357">
    <property type="entry name" value="PPIase_dom_sf"/>
</dbReference>
<dbReference type="GO" id="GO:0016020">
    <property type="term" value="C:membrane"/>
    <property type="evidence" value="ECO:0007669"/>
    <property type="project" value="TreeGrafter"/>
</dbReference>
<dbReference type="EMBL" id="KZ155783">
    <property type="protein sequence ID" value="OUS46434.1"/>
    <property type="molecule type" value="Genomic_DNA"/>
</dbReference>
<dbReference type="InterPro" id="IPR050754">
    <property type="entry name" value="FKBP4/5/8-like"/>
</dbReference>
<gene>
    <name evidence="1" type="ORF">BE221DRAFT_191906</name>
</gene>
<dbReference type="GO" id="GO:0044183">
    <property type="term" value="F:protein folding chaperone"/>
    <property type="evidence" value="ECO:0007669"/>
    <property type="project" value="TreeGrafter"/>
</dbReference>
<dbReference type="Proteomes" id="UP000195557">
    <property type="component" value="Unassembled WGS sequence"/>
</dbReference>
<dbReference type="GO" id="GO:0012505">
    <property type="term" value="C:endomembrane system"/>
    <property type="evidence" value="ECO:0007669"/>
    <property type="project" value="TreeGrafter"/>
</dbReference>
<dbReference type="PANTHER" id="PTHR46512">
    <property type="entry name" value="PEPTIDYLPROLYL ISOMERASE"/>
    <property type="match status" value="1"/>
</dbReference>
<dbReference type="AlphaFoldDB" id="A0A1Y5IE01"/>
<dbReference type="GO" id="GO:0005740">
    <property type="term" value="C:mitochondrial envelope"/>
    <property type="evidence" value="ECO:0007669"/>
    <property type="project" value="TreeGrafter"/>
</dbReference>
<accession>A0A1Y5IE01</accession>
<dbReference type="InterPro" id="IPR011990">
    <property type="entry name" value="TPR-like_helical_dom_sf"/>
</dbReference>
<sequence length="388" mass="43641">MTATGDTDGSVTRVVRHGPRLPLGARVRCKRLFIETKASDHDAPLEDHEEDFSCPRLDDEVTLRVRGWRLRQIIDDDVIRHDRFTPARESTFVVDDARTDASSSEVCVGFEAAALTMFVGEVCGVVVPSGRGDCFEKDPIESVPRDCYVEWEIELAKIRRKARLDALASARRVLDANAVVREEANALFSRGEYSRALRRYDECATELSRVLFQAAQITDEEMYAIAKMAVTVNTNAATALAKLGRQTEVLMRCDAALEIDRTAVKAMYRKAIALESLERDEEALSCLRDALELSKDKAIREAFVRVRRRIETTRSVESKTERERCVRMMKATSEEDTTSAVQTTFVGRMTSFCRRRPFLSTTIVLAVCTVAVMCFKEADNEGADNKLE</sequence>
<dbReference type="eggNOG" id="KOG0543">
    <property type="taxonomic scope" value="Eukaryota"/>
</dbReference>
<proteinExistence type="predicted"/>
<keyword evidence="1" id="KW-0413">Isomerase</keyword>
<dbReference type="PANTHER" id="PTHR46512:SF1">
    <property type="entry name" value="PEPTIDYLPROLYL ISOMERASE"/>
    <property type="match status" value="1"/>
</dbReference>
<dbReference type="SMART" id="SM00028">
    <property type="entry name" value="TPR"/>
    <property type="match status" value="3"/>
</dbReference>
<dbReference type="Gene3D" id="1.25.40.10">
    <property type="entry name" value="Tetratricopeptide repeat domain"/>
    <property type="match status" value="1"/>
</dbReference>
<dbReference type="InterPro" id="IPR019734">
    <property type="entry name" value="TPR_rpt"/>
</dbReference>
<organism evidence="1">
    <name type="scientific">Ostreococcus tauri</name>
    <name type="common">Marine green alga</name>
    <dbReference type="NCBI Taxonomy" id="70448"/>
    <lineage>
        <taxon>Eukaryota</taxon>
        <taxon>Viridiplantae</taxon>
        <taxon>Chlorophyta</taxon>
        <taxon>Mamiellophyceae</taxon>
        <taxon>Mamiellales</taxon>
        <taxon>Bathycoccaceae</taxon>
        <taxon>Ostreococcus</taxon>
    </lineage>
</organism>
<dbReference type="SUPFAM" id="SSF48452">
    <property type="entry name" value="TPR-like"/>
    <property type="match status" value="1"/>
</dbReference>
<dbReference type="GO" id="GO:0005829">
    <property type="term" value="C:cytosol"/>
    <property type="evidence" value="ECO:0007669"/>
    <property type="project" value="TreeGrafter"/>
</dbReference>
<evidence type="ECO:0000313" key="1">
    <source>
        <dbReference type="EMBL" id="OUS46434.1"/>
    </source>
</evidence>
<reference evidence="1" key="1">
    <citation type="submission" date="2017-04" db="EMBL/GenBank/DDBJ databases">
        <title>Population genomics of picophytoplankton unveils novel chromosome hypervariability.</title>
        <authorList>
            <consortium name="DOE Joint Genome Institute"/>
            <person name="Blanc-Mathieu R."/>
            <person name="Krasovec M."/>
            <person name="Hebrard M."/>
            <person name="Yau S."/>
            <person name="Desgranges E."/>
            <person name="Martin J."/>
            <person name="Schackwitz W."/>
            <person name="Kuo A."/>
            <person name="Salin G."/>
            <person name="Donnadieu C."/>
            <person name="Desdevises Y."/>
            <person name="Sanchez-Ferandin S."/>
            <person name="Moreau H."/>
            <person name="Rivals E."/>
            <person name="Grigoriev I.V."/>
            <person name="Grimsley N."/>
            <person name="Eyre-Walker A."/>
            <person name="Piganeau G."/>
        </authorList>
    </citation>
    <scope>NUCLEOTIDE SEQUENCE [LARGE SCALE GENOMIC DNA]</scope>
    <source>
        <strain evidence="1">RCC 1115</strain>
    </source>
</reference>
<dbReference type="Gene3D" id="3.10.50.40">
    <property type="match status" value="1"/>
</dbReference>
<dbReference type="GO" id="GO:0003755">
    <property type="term" value="F:peptidyl-prolyl cis-trans isomerase activity"/>
    <property type="evidence" value="ECO:0007669"/>
    <property type="project" value="InterPro"/>
</dbReference>
<protein>
    <submittedName>
        <fullName evidence="1">FKBP-type peptidyl-prolyl cis-trans isomerase</fullName>
    </submittedName>
</protein>
<name>A0A1Y5IE01_OSTTA</name>